<dbReference type="STRING" id="4565.A0A3B6KI32"/>
<sequence length="717" mass="82025">MSARKRNNQHLLPNEENGNNPPKRKKDVSNEDNLQLFVKFLSELNDTQKNIVRKLGFASLLRISCACNIDDIFMWLALQFNTATCTLELRNGFNFEFNTSIVHKILGIPAGGLPINSTPTKECVDIINNFVQSSAPTIEHLIAMITDNISEENFSTIFLLLAISSLIAPNAKGSPSKKFYSALQNISYAGKYNWCLSTLSYLVAHFEFLITSEFKFPIDILPRLPLWSSSLLKTFTALDTMHGVHLQFGRLPEKALLEDMTKKFWQTIISNSIPTTERYIDDLHSTISKSFTHINNEMTESANEQITSPNNHISLHQQAEQIYSNKYFKDPTTFLSSHDFLDFAMPYSNPPNWEKEDGDSSIQWLDKKFSQCLLLENSSGIDDLFQKRSPTFEDLFVIDKINKQYDYPDIDFLQDSKLYCLQQEKAANRFGTPIPDPIMYQVLEDYEAECLLRDKAAAEQPPLQNFSSASKLHITTQLNSEQVIFSTAAQADFFKMMSSLLPHIDISQRIFQIDNVWVDQKTLTVSMRPGGWMNPHTLDCYSKMLNTDLLNRGRQGLIPSNEPIVHIVGTEDMVHLPCFNDKQWIVITANFDSGKFFDIMNPDGSGNNKFTSIISTVTFNFKSLFAKTYPNCIAFNIKEFDYRFVPVPRTHFRYDTGIFLLQILKTYRGMGVPGFTTHDLQALREIFLYEIATCSNSEVQLPLVKAFQQNHGFRLFR</sequence>
<dbReference type="PANTHER" id="PTHR34835:SF87">
    <property type="entry name" value="AMINOTRANSFERASE-LIKE PLANT MOBILE DOMAIN-CONTAINING PROTEIN"/>
    <property type="match status" value="1"/>
</dbReference>
<evidence type="ECO:0000256" key="1">
    <source>
        <dbReference type="SAM" id="MobiDB-lite"/>
    </source>
</evidence>
<dbReference type="SUPFAM" id="SSF54001">
    <property type="entry name" value="Cysteine proteinases"/>
    <property type="match status" value="1"/>
</dbReference>
<name>A0A3B6KI32_WHEAT</name>
<feature type="region of interest" description="Disordered" evidence="1">
    <location>
        <begin position="1"/>
        <end position="28"/>
    </location>
</feature>
<dbReference type="InterPro" id="IPR038765">
    <property type="entry name" value="Papain-like_cys_pep_sf"/>
</dbReference>
<organism evidence="2">
    <name type="scientific">Triticum aestivum</name>
    <name type="common">Wheat</name>
    <dbReference type="NCBI Taxonomy" id="4565"/>
    <lineage>
        <taxon>Eukaryota</taxon>
        <taxon>Viridiplantae</taxon>
        <taxon>Streptophyta</taxon>
        <taxon>Embryophyta</taxon>
        <taxon>Tracheophyta</taxon>
        <taxon>Spermatophyta</taxon>
        <taxon>Magnoliopsida</taxon>
        <taxon>Liliopsida</taxon>
        <taxon>Poales</taxon>
        <taxon>Poaceae</taxon>
        <taxon>BOP clade</taxon>
        <taxon>Pooideae</taxon>
        <taxon>Triticodae</taxon>
        <taxon>Triticeae</taxon>
        <taxon>Triticinae</taxon>
        <taxon>Triticum</taxon>
    </lineage>
</organism>
<dbReference type="Gramene" id="TraesCLE_scaffold_100684_01G000100.1">
    <property type="protein sequence ID" value="TraesCLE_scaffold_100684_01G000100.1"/>
    <property type="gene ID" value="TraesCLE_scaffold_100684_01G000100"/>
</dbReference>
<dbReference type="Gramene" id="TraesWEE_scaffold_094447_01G000200.1">
    <property type="protein sequence ID" value="TraesWEE_scaffold_094447_01G000200.1"/>
    <property type="gene ID" value="TraesWEE_scaffold_094447_01G000200"/>
</dbReference>
<evidence type="ECO:0008006" key="4">
    <source>
        <dbReference type="Google" id="ProtNLM"/>
    </source>
</evidence>
<dbReference type="EnsemblPlants" id="TraesCS5A02G179500.1">
    <property type="protein sequence ID" value="TraesCS5A02G179500.1"/>
    <property type="gene ID" value="TraesCS5A02G179500"/>
</dbReference>
<proteinExistence type="predicted"/>
<dbReference type="Gramene" id="TraesCAD_scaffold_083791_01G000100.1">
    <property type="protein sequence ID" value="TraesCAD_scaffold_083791_01G000100.1"/>
    <property type="gene ID" value="TraesCAD_scaffold_083791_01G000100"/>
</dbReference>
<reference evidence="2" key="1">
    <citation type="submission" date="2018-08" db="EMBL/GenBank/DDBJ databases">
        <authorList>
            <person name="Rossello M."/>
        </authorList>
    </citation>
    <scope>NUCLEOTIDE SEQUENCE [LARGE SCALE GENOMIC DNA]</scope>
    <source>
        <strain evidence="2">cv. Chinese Spring</strain>
    </source>
</reference>
<accession>A0A3B6KI32</accession>
<dbReference type="PANTHER" id="PTHR34835">
    <property type="entry name" value="OS07G0283600 PROTEIN-RELATED"/>
    <property type="match status" value="1"/>
</dbReference>
<dbReference type="Gramene" id="TraesCS5A02G179500.1">
    <property type="protein sequence ID" value="TraesCS5A02G179500.1"/>
    <property type="gene ID" value="TraesCS5A02G179500"/>
</dbReference>
<dbReference type="AlphaFoldDB" id="A0A3B6KI32"/>
<dbReference type="Gramene" id="TraesCS5A03G0476100.1">
    <property type="protein sequence ID" value="TraesCS5A03G0476100.1.CDS"/>
    <property type="gene ID" value="TraesCS5A03G0476100"/>
</dbReference>
<dbReference type="Gramene" id="TraesRN5A0100489000.1">
    <property type="protein sequence ID" value="TraesRN5A0100489000.1"/>
    <property type="gene ID" value="TraesRN5A0100489000"/>
</dbReference>
<evidence type="ECO:0000313" key="3">
    <source>
        <dbReference type="Proteomes" id="UP000019116"/>
    </source>
</evidence>
<reference evidence="2" key="2">
    <citation type="submission" date="2018-10" db="UniProtKB">
        <authorList>
            <consortium name="EnsemblPlants"/>
        </authorList>
    </citation>
    <scope>IDENTIFICATION</scope>
</reference>
<dbReference type="Proteomes" id="UP000019116">
    <property type="component" value="Chromosome 5A"/>
</dbReference>
<protein>
    <recommendedName>
        <fullName evidence="4">Ubiquitin-like protease family profile domain-containing protein</fullName>
    </recommendedName>
</protein>
<dbReference type="Gene3D" id="3.40.395.10">
    <property type="entry name" value="Adenoviral Proteinase, Chain A"/>
    <property type="match status" value="1"/>
</dbReference>
<dbReference type="Gramene" id="TraesROB_scaffold_076922_01G000100.1">
    <property type="protein sequence ID" value="TraesROB_scaffold_076922_01G000100.1"/>
    <property type="gene ID" value="TraesROB_scaffold_076922_01G000100"/>
</dbReference>
<keyword evidence="3" id="KW-1185">Reference proteome</keyword>
<dbReference type="OMA" id="NTDAITH"/>
<evidence type="ECO:0000313" key="2">
    <source>
        <dbReference type="EnsemblPlants" id="TraesCS5A02G179500.1"/>
    </source>
</evidence>